<evidence type="ECO:0000256" key="1">
    <source>
        <dbReference type="ARBA" id="ARBA00023015"/>
    </source>
</evidence>
<dbReference type="AlphaFoldDB" id="A0A0C1U1J9"/>
<dbReference type="InterPro" id="IPR011991">
    <property type="entry name" value="ArsR-like_HTH"/>
</dbReference>
<dbReference type="GO" id="GO:0003677">
    <property type="term" value="F:DNA binding"/>
    <property type="evidence" value="ECO:0007669"/>
    <property type="project" value="UniProtKB-KW"/>
</dbReference>
<dbReference type="SUPFAM" id="SSF46785">
    <property type="entry name" value="Winged helix' DNA-binding domain"/>
    <property type="match status" value="1"/>
</dbReference>
<keyword evidence="2" id="KW-0238">DNA-binding</keyword>
<evidence type="ECO:0000313" key="6">
    <source>
        <dbReference type="Proteomes" id="UP000031366"/>
    </source>
</evidence>
<keyword evidence="3" id="KW-0804">Transcription</keyword>
<proteinExistence type="predicted"/>
<keyword evidence="1" id="KW-0805">Transcription regulation</keyword>
<evidence type="ECO:0000256" key="2">
    <source>
        <dbReference type="ARBA" id="ARBA00023125"/>
    </source>
</evidence>
<dbReference type="PANTHER" id="PTHR33154:SF33">
    <property type="entry name" value="TRANSCRIPTIONAL REPRESSOR SDPR"/>
    <property type="match status" value="1"/>
</dbReference>
<name>A0A0C1U1J9_9CLOT</name>
<reference evidence="5 6" key="1">
    <citation type="journal article" date="2015" name="Infect. Genet. Evol.">
        <title>Genomic sequences of six botulinum neurotoxin-producing strains representing three clostridial species illustrate the mobility and diversity of botulinum neurotoxin genes.</title>
        <authorList>
            <person name="Smith T.J."/>
            <person name="Hill K.K."/>
            <person name="Xie G."/>
            <person name="Foley B.T."/>
            <person name="Williamson C.H."/>
            <person name="Foster J.T."/>
            <person name="Johnson S.L."/>
            <person name="Chertkov O."/>
            <person name="Teshima H."/>
            <person name="Gibbons H.S."/>
            <person name="Johnsky L.A."/>
            <person name="Karavis M.A."/>
            <person name="Smith L.A."/>
        </authorList>
    </citation>
    <scope>NUCLEOTIDE SEQUENCE [LARGE SCALE GENOMIC DNA]</scope>
    <source>
        <strain evidence="5 6">CDC 2741</strain>
    </source>
</reference>
<feature type="domain" description="HTH arsR-type" evidence="4">
    <location>
        <begin position="1"/>
        <end position="104"/>
    </location>
</feature>
<gene>
    <name evidence="5" type="ORF">U732_3354</name>
</gene>
<comment type="caution">
    <text evidence="5">The sequence shown here is derived from an EMBL/GenBank/DDBJ whole genome shotgun (WGS) entry which is preliminary data.</text>
</comment>
<sequence>MKDHLKDMANVLKSLGDEKRLKIIKMLASNADETFCVSDVAQQLDISQPAASQHIKILKNIGILEENRRGFRVFYTINSDTLIKYRKDINELFKKAFERCQYDFSCDKCPYNNKCQ</sequence>
<dbReference type="InterPro" id="IPR001845">
    <property type="entry name" value="HTH_ArsR_DNA-bd_dom"/>
</dbReference>
<dbReference type="SMART" id="SM00418">
    <property type="entry name" value="HTH_ARSR"/>
    <property type="match status" value="1"/>
</dbReference>
<dbReference type="InterPro" id="IPR036388">
    <property type="entry name" value="WH-like_DNA-bd_sf"/>
</dbReference>
<evidence type="ECO:0000256" key="3">
    <source>
        <dbReference type="ARBA" id="ARBA00023163"/>
    </source>
</evidence>
<dbReference type="Proteomes" id="UP000031366">
    <property type="component" value="Unassembled WGS sequence"/>
</dbReference>
<organism evidence="5 6">
    <name type="scientific">Clostridium argentinense CDC 2741</name>
    <dbReference type="NCBI Taxonomy" id="1418104"/>
    <lineage>
        <taxon>Bacteria</taxon>
        <taxon>Bacillati</taxon>
        <taxon>Bacillota</taxon>
        <taxon>Clostridia</taxon>
        <taxon>Eubacteriales</taxon>
        <taxon>Clostridiaceae</taxon>
        <taxon>Clostridium</taxon>
    </lineage>
</organism>
<dbReference type="OrthoDB" id="9798835at2"/>
<dbReference type="RefSeq" id="WP_052268092.1">
    <property type="nucleotide sequence ID" value="NZ_AYSO01000016.1"/>
</dbReference>
<dbReference type="Pfam" id="PF01022">
    <property type="entry name" value="HTH_5"/>
    <property type="match status" value="1"/>
</dbReference>
<dbReference type="PANTHER" id="PTHR33154">
    <property type="entry name" value="TRANSCRIPTIONAL REGULATOR, ARSR FAMILY"/>
    <property type="match status" value="1"/>
</dbReference>
<keyword evidence="6" id="KW-1185">Reference proteome</keyword>
<evidence type="ECO:0000259" key="4">
    <source>
        <dbReference type="PROSITE" id="PS50987"/>
    </source>
</evidence>
<evidence type="ECO:0000313" key="5">
    <source>
        <dbReference type="EMBL" id="KIE46799.1"/>
    </source>
</evidence>
<accession>A0A0C1U1J9</accession>
<dbReference type="InterPro" id="IPR036390">
    <property type="entry name" value="WH_DNA-bd_sf"/>
</dbReference>
<dbReference type="PROSITE" id="PS50987">
    <property type="entry name" value="HTH_ARSR_2"/>
    <property type="match status" value="1"/>
</dbReference>
<dbReference type="InterPro" id="IPR051081">
    <property type="entry name" value="HTH_MetalResp_TranReg"/>
</dbReference>
<dbReference type="Gene3D" id="1.10.10.10">
    <property type="entry name" value="Winged helix-like DNA-binding domain superfamily/Winged helix DNA-binding domain"/>
    <property type="match status" value="1"/>
</dbReference>
<dbReference type="EMBL" id="AYSO01000016">
    <property type="protein sequence ID" value="KIE46799.1"/>
    <property type="molecule type" value="Genomic_DNA"/>
</dbReference>
<dbReference type="CDD" id="cd00090">
    <property type="entry name" value="HTH_ARSR"/>
    <property type="match status" value="1"/>
</dbReference>
<protein>
    <submittedName>
        <fullName evidence="5">Bacterial regulatory, arsR family protein</fullName>
    </submittedName>
</protein>
<dbReference type="PRINTS" id="PR00778">
    <property type="entry name" value="HTHARSR"/>
</dbReference>
<dbReference type="STRING" id="29341.RSJ17_19160"/>
<dbReference type="GO" id="GO:0003700">
    <property type="term" value="F:DNA-binding transcription factor activity"/>
    <property type="evidence" value="ECO:0007669"/>
    <property type="project" value="InterPro"/>
</dbReference>
<dbReference type="NCBIfam" id="NF033788">
    <property type="entry name" value="HTH_metalloreg"/>
    <property type="match status" value="1"/>
</dbReference>